<evidence type="ECO:0000259" key="8">
    <source>
        <dbReference type="PROSITE" id="PS50192"/>
    </source>
</evidence>
<organism evidence="9 10">
    <name type="scientific">Dorcoceras hygrometricum</name>
    <dbReference type="NCBI Taxonomy" id="472368"/>
    <lineage>
        <taxon>Eukaryota</taxon>
        <taxon>Viridiplantae</taxon>
        <taxon>Streptophyta</taxon>
        <taxon>Embryophyta</taxon>
        <taxon>Tracheophyta</taxon>
        <taxon>Spermatophyta</taxon>
        <taxon>Magnoliopsida</taxon>
        <taxon>eudicotyledons</taxon>
        <taxon>Gunneridae</taxon>
        <taxon>Pentapetalae</taxon>
        <taxon>asterids</taxon>
        <taxon>lamiids</taxon>
        <taxon>Lamiales</taxon>
        <taxon>Gesneriaceae</taxon>
        <taxon>Didymocarpoideae</taxon>
        <taxon>Trichosporeae</taxon>
        <taxon>Loxocarpinae</taxon>
        <taxon>Dorcoceras</taxon>
    </lineage>
</organism>
<dbReference type="Gene3D" id="1.25.40.770">
    <property type="entry name" value="TAF6, C-terminal HEAT repeat domain"/>
    <property type="match status" value="1"/>
</dbReference>
<dbReference type="CDD" id="cd08050">
    <property type="entry name" value="TAF6C"/>
    <property type="match status" value="1"/>
</dbReference>
<feature type="domain" description="T-SNARE coiled-coil homology" evidence="8">
    <location>
        <begin position="151"/>
        <end position="199"/>
    </location>
</feature>
<evidence type="ECO:0000256" key="3">
    <source>
        <dbReference type="ARBA" id="ARBA00022927"/>
    </source>
</evidence>
<dbReference type="AlphaFoldDB" id="A0A2Z7BVF0"/>
<keyword evidence="10" id="KW-1185">Reference proteome</keyword>
<dbReference type="Pfam" id="PF02969">
    <property type="entry name" value="TAF"/>
    <property type="match status" value="1"/>
</dbReference>
<dbReference type="GO" id="GO:0015031">
    <property type="term" value="P:protein transport"/>
    <property type="evidence" value="ECO:0007669"/>
    <property type="project" value="UniProtKB-KW"/>
</dbReference>
<dbReference type="SMART" id="SM00803">
    <property type="entry name" value="TAF"/>
    <property type="match status" value="1"/>
</dbReference>
<dbReference type="Pfam" id="PF07571">
    <property type="entry name" value="TAF6_C"/>
    <property type="match status" value="1"/>
</dbReference>
<dbReference type="GO" id="GO:0046982">
    <property type="term" value="F:protein heterodimerization activity"/>
    <property type="evidence" value="ECO:0007669"/>
    <property type="project" value="InterPro"/>
</dbReference>
<dbReference type="Gene3D" id="1.10.20.10">
    <property type="entry name" value="Histone, subunit A"/>
    <property type="match status" value="1"/>
</dbReference>
<dbReference type="GO" id="GO:0003713">
    <property type="term" value="F:transcription coactivator activity"/>
    <property type="evidence" value="ECO:0007669"/>
    <property type="project" value="TreeGrafter"/>
</dbReference>
<dbReference type="FunFam" id="1.10.20.10:FF:000046">
    <property type="entry name" value="transcription initiation factor TFIID subunit 6"/>
    <property type="match status" value="1"/>
</dbReference>
<evidence type="ECO:0000256" key="4">
    <source>
        <dbReference type="ARBA" id="ARBA00023015"/>
    </source>
</evidence>
<evidence type="ECO:0000256" key="2">
    <source>
        <dbReference type="ARBA" id="ARBA00007688"/>
    </source>
</evidence>
<dbReference type="CDD" id="cd22931">
    <property type="entry name" value="HFD_TAF6"/>
    <property type="match status" value="1"/>
</dbReference>
<dbReference type="CDD" id="cd15841">
    <property type="entry name" value="SNARE_Qc"/>
    <property type="match status" value="1"/>
</dbReference>
<comment type="similarity">
    <text evidence="2">Belongs to the TAF6 family.</text>
</comment>
<keyword evidence="3" id="KW-0653">Protein transport</keyword>
<proteinExistence type="inferred from homology"/>
<dbReference type="GO" id="GO:0016251">
    <property type="term" value="F:RNA polymerase II general transcription initiation factor activity"/>
    <property type="evidence" value="ECO:0007669"/>
    <property type="project" value="InterPro"/>
</dbReference>
<dbReference type="GO" id="GO:0000124">
    <property type="term" value="C:SAGA complex"/>
    <property type="evidence" value="ECO:0007669"/>
    <property type="project" value="InterPro"/>
</dbReference>
<evidence type="ECO:0000256" key="1">
    <source>
        <dbReference type="ARBA" id="ARBA00004123"/>
    </source>
</evidence>
<dbReference type="GO" id="GO:0046695">
    <property type="term" value="C:SLIK (SAGA-like) complex"/>
    <property type="evidence" value="ECO:0007669"/>
    <property type="project" value="InterPro"/>
</dbReference>
<dbReference type="SUPFAM" id="SSF58038">
    <property type="entry name" value="SNARE fusion complex"/>
    <property type="match status" value="1"/>
</dbReference>
<dbReference type="PANTHER" id="PTHR10221">
    <property type="entry name" value="TRANSCRIPTION INITIATION FACTOR TFIID SUBUNIT 6"/>
    <property type="match status" value="1"/>
</dbReference>
<comment type="subcellular location">
    <subcellularLocation>
        <location evidence="1">Nucleus</location>
    </subcellularLocation>
</comment>
<evidence type="ECO:0000256" key="7">
    <source>
        <dbReference type="ARBA" id="ARBA00023242"/>
    </source>
</evidence>
<dbReference type="InterPro" id="IPR011442">
    <property type="entry name" value="TAF6_C"/>
</dbReference>
<evidence type="ECO:0000313" key="9">
    <source>
        <dbReference type="EMBL" id="KZV36200.1"/>
    </source>
</evidence>
<dbReference type="InterPro" id="IPR037796">
    <property type="entry name" value="TAF6"/>
</dbReference>
<dbReference type="Gene3D" id="1.20.5.110">
    <property type="match status" value="1"/>
</dbReference>
<dbReference type="SUPFAM" id="SSF48371">
    <property type="entry name" value="ARM repeat"/>
    <property type="match status" value="1"/>
</dbReference>
<dbReference type="InterPro" id="IPR004823">
    <property type="entry name" value="TAF_TATA-bd_Histone-like_dom"/>
</dbReference>
<dbReference type="InterPro" id="IPR016024">
    <property type="entry name" value="ARM-type_fold"/>
</dbReference>
<reference evidence="9 10" key="1">
    <citation type="journal article" date="2015" name="Proc. Natl. Acad. Sci. U.S.A.">
        <title>The resurrection genome of Boea hygrometrica: A blueprint for survival of dehydration.</title>
        <authorList>
            <person name="Xiao L."/>
            <person name="Yang G."/>
            <person name="Zhang L."/>
            <person name="Yang X."/>
            <person name="Zhao S."/>
            <person name="Ji Z."/>
            <person name="Zhou Q."/>
            <person name="Hu M."/>
            <person name="Wang Y."/>
            <person name="Chen M."/>
            <person name="Xu Y."/>
            <person name="Jin H."/>
            <person name="Xiao X."/>
            <person name="Hu G."/>
            <person name="Bao F."/>
            <person name="Hu Y."/>
            <person name="Wan P."/>
            <person name="Li L."/>
            <person name="Deng X."/>
            <person name="Kuang T."/>
            <person name="Xiang C."/>
            <person name="Zhu J.K."/>
            <person name="Oliver M.J."/>
            <person name="He Y."/>
        </authorList>
    </citation>
    <scope>NUCLEOTIDE SEQUENCE [LARGE SCALE GENOMIC DNA]</scope>
    <source>
        <strain evidence="10">cv. XS01</strain>
    </source>
</reference>
<evidence type="ECO:0000256" key="5">
    <source>
        <dbReference type="ARBA" id="ARBA00023159"/>
    </source>
</evidence>
<dbReference type="InterPro" id="IPR046344">
    <property type="entry name" value="TAF6_C_sf"/>
</dbReference>
<keyword evidence="7" id="KW-0539">Nucleus</keyword>
<gene>
    <name evidence="9" type="ORF">F511_14218</name>
</gene>
<keyword evidence="9" id="KW-0396">Initiation factor</keyword>
<evidence type="ECO:0000313" key="10">
    <source>
        <dbReference type="Proteomes" id="UP000250235"/>
    </source>
</evidence>
<protein>
    <submittedName>
        <fullName evidence="9">Transcription initiation factor TFIID subunit 6-like</fullName>
    </submittedName>
</protein>
<dbReference type="GO" id="GO:0005669">
    <property type="term" value="C:transcription factor TFIID complex"/>
    <property type="evidence" value="ECO:0007669"/>
    <property type="project" value="InterPro"/>
</dbReference>
<dbReference type="Proteomes" id="UP000250235">
    <property type="component" value="Unassembled WGS sequence"/>
</dbReference>
<dbReference type="PROSITE" id="PS50192">
    <property type="entry name" value="T_SNARE"/>
    <property type="match status" value="1"/>
</dbReference>
<keyword evidence="6" id="KW-0804">Transcription</keyword>
<dbReference type="EMBL" id="KV003914">
    <property type="protein sequence ID" value="KZV36200.1"/>
    <property type="molecule type" value="Genomic_DNA"/>
</dbReference>
<accession>A0A2Z7BVF0</accession>
<dbReference type="InterPro" id="IPR000727">
    <property type="entry name" value="T_SNARE_dom"/>
</dbReference>
<keyword evidence="4" id="KW-0805">Transcription regulation</keyword>
<sequence length="751" mass="83645">MAASGDSWVREYNEAVKLADDISNMISERSSLPVTGPEAQRHSSAIRRKITILATRLDTLQTLLSKLPGKQSVTEKEMNRRKDMAANLRSKVNQMASTLNMSNFAIRDSLLGPEIKPADAMTRAAGLDNHGVVGLQRQIMKGWLSFFSSVEQDEGLERLEETVISTKHIALAVNEELDLHTRLIDNLEEHVEITDSRLQKFRNLKMSIVPKESIEVIAQSLGITNLSPDIFPALAADVEYRVREIMQESIKCMRHSRRTTLTTDDVDSALGLRNVEPIYGFASGDPLRFKRAAGHRDLFYVEEKELEFKEVIEAPLPKAPLDTAVVTHWLAIEGVQPAIPENPPPMAIQTLAMPSDNIKNDYKEDNLPVDIKLPVKHVLSRELQLYFEKISELTITRSDSTLFKEALVSLATDSGLHPLVPYFTFFVADEVSRNLNNFSLLFALMRLVWSLLRNQHIHIEPYLHQLMPSVITCLVAKRLGNKFSDNHWSLRNFTAILVASICKRFGHVYHNLQPRVTRTLLHAFLDPSKSLPQHYGAIQGLSALGPNVVRLLVLPNLEPYLRLLEPEMQLEKQKNEIKRYEAWLVYGALLRAAGLCLYYRLKMLPSVFSILPRTVLTSNAKVVTTMSNKRKASIDNTMHQPPAKKLMTDSTMTGGIIQANSVPADMPGAGGAYPTNSRAGDSNLQGPRPLANNNVAGNSGRKEIGVGPRLKALGGVDQDDADAVNLLPLLSDHFGESMSSFVPSPALSLFL</sequence>
<dbReference type="InterPro" id="IPR009072">
    <property type="entry name" value="Histone-fold"/>
</dbReference>
<keyword evidence="9" id="KW-0648">Protein biosynthesis</keyword>
<keyword evidence="5" id="KW-0010">Activator</keyword>
<keyword evidence="3" id="KW-0813">Transport</keyword>
<dbReference type="OrthoDB" id="361039at2759"/>
<evidence type="ECO:0000256" key="6">
    <source>
        <dbReference type="ARBA" id="ARBA00023163"/>
    </source>
</evidence>
<name>A0A2Z7BVF0_9LAMI</name>
<dbReference type="FunFam" id="1.25.40.770:FF:000004">
    <property type="entry name" value="transcription initiation factor TFIID subunit 6"/>
    <property type="match status" value="1"/>
</dbReference>
<dbReference type="GO" id="GO:0051123">
    <property type="term" value="P:RNA polymerase II preinitiation complex assembly"/>
    <property type="evidence" value="ECO:0007669"/>
    <property type="project" value="TreeGrafter"/>
</dbReference>
<dbReference type="SUPFAM" id="SSF47113">
    <property type="entry name" value="Histone-fold"/>
    <property type="match status" value="1"/>
</dbReference>
<dbReference type="PANTHER" id="PTHR10221:SF9">
    <property type="entry name" value="TRANSCRIPTION INITIATION FACTOR TFIID SUBUNIT 6"/>
    <property type="match status" value="1"/>
</dbReference>
<dbReference type="GO" id="GO:0003743">
    <property type="term" value="F:translation initiation factor activity"/>
    <property type="evidence" value="ECO:0007669"/>
    <property type="project" value="UniProtKB-KW"/>
</dbReference>